<keyword evidence="2" id="KW-0808">Transferase</keyword>
<organism evidence="3">
    <name type="scientific">mine drainage metagenome</name>
    <dbReference type="NCBI Taxonomy" id="410659"/>
    <lineage>
        <taxon>unclassified sequences</taxon>
        <taxon>metagenomes</taxon>
        <taxon>ecological metagenomes</taxon>
    </lineage>
</organism>
<accession>E6QMD0</accession>
<dbReference type="InterPro" id="IPR023296">
    <property type="entry name" value="Glyco_hydro_beta-prop_sf"/>
</dbReference>
<proteinExistence type="predicted"/>
<dbReference type="CDD" id="cd18610">
    <property type="entry name" value="GH130_BT3780-like"/>
    <property type="match status" value="1"/>
</dbReference>
<protein>
    <recommendedName>
        <fullName evidence="4">Pesticidal protein Cry15Aa</fullName>
    </recommendedName>
</protein>
<dbReference type="PIRSF" id="PIRSF016202">
    <property type="entry name" value="PH1107"/>
    <property type="match status" value="1"/>
</dbReference>
<evidence type="ECO:0008006" key="4">
    <source>
        <dbReference type="Google" id="ProtNLM"/>
    </source>
</evidence>
<name>E6QMD0_9ZZZZ</name>
<evidence type="ECO:0000313" key="3">
    <source>
        <dbReference type="EMBL" id="CBI08401.1"/>
    </source>
</evidence>
<keyword evidence="1" id="KW-0328">Glycosyltransferase</keyword>
<dbReference type="AlphaFoldDB" id="E6QMD0"/>
<sequence length="381" mass="42294">MRTIRWVLLLAVAGWSVVGFAQQPDKTLPPWSIGPFTRPLDAPVIRPNPEALFADPLLLRPVHWEALNTFNPAAIVRHGKVYVLYRAEDNSGTMQIGMHTSRLGLAVSSDGLHFQPMAEPVFYPAKDDQQAREWPGGVEDPRVVEAPDGGYVLTYTQWNRKTYTIGVATSRDLIHWTKHGPALGETGLGENGPYAHLMYKSGGIVTRPHRGRLVAARIGGRYWMYWGEIEIRLAWSRDLIHWTPVETAPGQPLVLLHDRAGRFDSGFPEVGPPPILTAKGILLVYNGKNADGKYGTASQNRDNHLDPGAYAVGEALFDARAPEKLLGRLDEPVLRPERPYERSGQYAAGTTFAEGLVLFHHRWFLYYGCADSFVAVATAAR</sequence>
<dbReference type="PANTHER" id="PTHR34106:SF5">
    <property type="entry name" value="GLYCOSIDASE"/>
    <property type="match status" value="1"/>
</dbReference>
<dbReference type="InterPro" id="IPR007184">
    <property type="entry name" value="Mannoside_phosphorylase"/>
</dbReference>
<dbReference type="GO" id="GO:0016757">
    <property type="term" value="F:glycosyltransferase activity"/>
    <property type="evidence" value="ECO:0007669"/>
    <property type="project" value="UniProtKB-KW"/>
</dbReference>
<dbReference type="Pfam" id="PF04041">
    <property type="entry name" value="Glyco_hydro_130"/>
    <property type="match status" value="1"/>
</dbReference>
<reference evidence="3" key="1">
    <citation type="submission" date="2009-10" db="EMBL/GenBank/DDBJ databases">
        <title>Diversity of trophic interactions inside an arsenic-rich microbial ecosystem.</title>
        <authorList>
            <person name="Bertin P.N."/>
            <person name="Heinrich-Salmeron A."/>
            <person name="Pelletier E."/>
            <person name="Goulhen-Chollet F."/>
            <person name="Arsene-Ploetze F."/>
            <person name="Gallien S."/>
            <person name="Calteau A."/>
            <person name="Vallenet D."/>
            <person name="Casiot C."/>
            <person name="Chane-Woon-Ming B."/>
            <person name="Giloteaux L."/>
            <person name="Barakat M."/>
            <person name="Bonnefoy V."/>
            <person name="Bruneel O."/>
            <person name="Chandler M."/>
            <person name="Cleiss J."/>
            <person name="Duran R."/>
            <person name="Elbaz-Poulichet F."/>
            <person name="Fonknechten N."/>
            <person name="Lauga B."/>
            <person name="Mornico D."/>
            <person name="Ortet P."/>
            <person name="Schaeffer C."/>
            <person name="Siguier P."/>
            <person name="Alexander Thil Smith A."/>
            <person name="Van Dorsselaer A."/>
            <person name="Weissenbach J."/>
            <person name="Medigue C."/>
            <person name="Le Paslier D."/>
        </authorList>
    </citation>
    <scope>NUCLEOTIDE SEQUENCE</scope>
</reference>
<evidence type="ECO:0000256" key="2">
    <source>
        <dbReference type="ARBA" id="ARBA00022679"/>
    </source>
</evidence>
<dbReference type="PANTHER" id="PTHR34106">
    <property type="entry name" value="GLYCOSIDASE"/>
    <property type="match status" value="1"/>
</dbReference>
<evidence type="ECO:0000256" key="1">
    <source>
        <dbReference type="ARBA" id="ARBA00022676"/>
    </source>
</evidence>
<dbReference type="EMBL" id="CABQ01000214">
    <property type="protein sequence ID" value="CBI08401.1"/>
    <property type="molecule type" value="Genomic_DNA"/>
</dbReference>
<dbReference type="Gene3D" id="2.115.10.20">
    <property type="entry name" value="Glycosyl hydrolase domain, family 43"/>
    <property type="match status" value="1"/>
</dbReference>
<gene>
    <name evidence="3" type="ORF">CARN6_1862</name>
</gene>
<dbReference type="SUPFAM" id="SSF75005">
    <property type="entry name" value="Arabinanase/levansucrase/invertase"/>
    <property type="match status" value="1"/>
</dbReference>
<comment type="caution">
    <text evidence="3">The sequence shown here is derived from an EMBL/GenBank/DDBJ whole genome shotgun (WGS) entry which is preliminary data.</text>
</comment>